<dbReference type="GO" id="GO:0003697">
    <property type="term" value="F:single-stranded DNA binding"/>
    <property type="evidence" value="ECO:0007669"/>
    <property type="project" value="UniProtKB-UniRule"/>
</dbReference>
<organism evidence="5 6">
    <name type="scientific">Profundicola chukchiensis</name>
    <dbReference type="NCBI Taxonomy" id="2961959"/>
    <lineage>
        <taxon>Bacteria</taxon>
        <taxon>Pseudomonadati</taxon>
        <taxon>Bacteroidota</taxon>
        <taxon>Flavobacteriia</taxon>
        <taxon>Flavobacteriales</taxon>
        <taxon>Weeksellaceae</taxon>
        <taxon>Profundicola</taxon>
    </lineage>
</organism>
<dbReference type="GO" id="GO:0009295">
    <property type="term" value="C:nucleoid"/>
    <property type="evidence" value="ECO:0007669"/>
    <property type="project" value="TreeGrafter"/>
</dbReference>
<keyword evidence="6" id="KW-1185">Reference proteome</keyword>
<feature type="region of interest" description="Disordered" evidence="4">
    <location>
        <begin position="107"/>
        <end position="153"/>
    </location>
</feature>
<dbReference type="PANTHER" id="PTHR10302:SF27">
    <property type="entry name" value="SINGLE-STRANDED DNA-BINDING PROTEIN"/>
    <property type="match status" value="1"/>
</dbReference>
<dbReference type="EMBL" id="JANCMU010000001">
    <property type="protein sequence ID" value="MDG4945670.1"/>
    <property type="molecule type" value="Genomic_DNA"/>
</dbReference>
<dbReference type="RefSeq" id="WP_304415776.1">
    <property type="nucleotide sequence ID" value="NZ_JANAIE010000001.1"/>
</dbReference>
<comment type="caution">
    <text evidence="2">Lacks conserved residue(s) required for the propagation of feature annotation.</text>
</comment>
<comment type="caution">
    <text evidence="5">The sequence shown here is derived from an EMBL/GenBank/DDBJ whole genome shotgun (WGS) entry which is preliminary data.</text>
</comment>
<dbReference type="PIRSF" id="PIRSF002070">
    <property type="entry name" value="SSB"/>
    <property type="match status" value="1"/>
</dbReference>
<feature type="compositionally biased region" description="Polar residues" evidence="4">
    <location>
        <begin position="107"/>
        <end position="124"/>
    </location>
</feature>
<reference evidence="5" key="1">
    <citation type="submission" date="2022-07" db="EMBL/GenBank/DDBJ databases">
        <title>Description and genome-wide analysis of Profundicola chukchiensis gen. nov., sp. nov., marine bacteria isolated from bottom sediments of the Chukchi Sea.</title>
        <authorList>
            <person name="Romanenko L."/>
            <person name="Otstavnykh N."/>
            <person name="Kurilenko V."/>
            <person name="Eremeev V."/>
            <person name="Velansky P."/>
            <person name="Mikhailov V."/>
            <person name="Isaeva M."/>
        </authorList>
    </citation>
    <scope>NUCLEOTIDE SEQUENCE</scope>
    <source>
        <strain evidence="5">KMM 9713</strain>
    </source>
</reference>
<evidence type="ECO:0000256" key="4">
    <source>
        <dbReference type="SAM" id="MobiDB-lite"/>
    </source>
</evidence>
<dbReference type="SUPFAM" id="SSF50249">
    <property type="entry name" value="Nucleic acid-binding proteins"/>
    <property type="match status" value="1"/>
</dbReference>
<dbReference type="PROSITE" id="PS50935">
    <property type="entry name" value="SSB"/>
    <property type="match status" value="1"/>
</dbReference>
<name>A0A9X4MY45_9FLAO</name>
<dbReference type="Pfam" id="PF00436">
    <property type="entry name" value="SSB"/>
    <property type="match status" value="1"/>
</dbReference>
<evidence type="ECO:0000313" key="5">
    <source>
        <dbReference type="EMBL" id="MDG4945670.1"/>
    </source>
</evidence>
<gene>
    <name evidence="5" type="primary">ssb</name>
    <name evidence="5" type="ORF">NMK71_04520</name>
</gene>
<dbReference type="Proteomes" id="UP001152599">
    <property type="component" value="Unassembled WGS sequence"/>
</dbReference>
<protein>
    <recommendedName>
        <fullName evidence="2 3">Single-stranded DNA-binding protein</fullName>
        <shortName evidence="2">SSB</shortName>
    </recommendedName>
</protein>
<dbReference type="CDD" id="cd04496">
    <property type="entry name" value="SSB_OBF"/>
    <property type="match status" value="1"/>
</dbReference>
<dbReference type="NCBIfam" id="TIGR00621">
    <property type="entry name" value="ssb"/>
    <property type="match status" value="1"/>
</dbReference>
<evidence type="ECO:0000256" key="3">
    <source>
        <dbReference type="PIRNR" id="PIRNR002070"/>
    </source>
</evidence>
<dbReference type="PANTHER" id="PTHR10302">
    <property type="entry name" value="SINGLE-STRANDED DNA-BINDING PROTEIN"/>
    <property type="match status" value="1"/>
</dbReference>
<dbReference type="AlphaFoldDB" id="A0A9X4MY45"/>
<accession>A0A9X4MY45</accession>
<proteinExistence type="inferred from homology"/>
<dbReference type="HAMAP" id="MF_00984">
    <property type="entry name" value="SSB"/>
    <property type="match status" value="1"/>
</dbReference>
<evidence type="ECO:0000313" key="6">
    <source>
        <dbReference type="Proteomes" id="UP001152599"/>
    </source>
</evidence>
<dbReference type="GO" id="GO:0006260">
    <property type="term" value="P:DNA replication"/>
    <property type="evidence" value="ECO:0007669"/>
    <property type="project" value="InterPro"/>
</dbReference>
<keyword evidence="1 2" id="KW-0238">DNA-binding</keyword>
<dbReference type="Gene3D" id="2.40.50.140">
    <property type="entry name" value="Nucleic acid-binding proteins"/>
    <property type="match status" value="1"/>
</dbReference>
<comment type="subunit">
    <text evidence="2">Homotetramer.</text>
</comment>
<dbReference type="InterPro" id="IPR012340">
    <property type="entry name" value="NA-bd_OB-fold"/>
</dbReference>
<sequence>MSGSLNKVMLIGNLGDDVKIHYFDDKNCIARFPMATNETYTLRESNERVTQTEWHRVVTRNRLAELCEKYLSKGDTVFVEGKIKTRKWNDNGVDRYQTEIHAETIQFLNTKKSSGQSEEASYTRPSEESKSDTQVNDSNEDNSSNELNDDLPF</sequence>
<dbReference type="InterPro" id="IPR000424">
    <property type="entry name" value="Primosome_PriB/ssb"/>
</dbReference>
<dbReference type="InterPro" id="IPR011344">
    <property type="entry name" value="ssDNA-bd"/>
</dbReference>
<evidence type="ECO:0000256" key="1">
    <source>
        <dbReference type="ARBA" id="ARBA00023125"/>
    </source>
</evidence>
<evidence type="ECO:0000256" key="2">
    <source>
        <dbReference type="HAMAP-Rule" id="MF_00984"/>
    </source>
</evidence>